<dbReference type="OrthoDB" id="1908091at2759"/>
<dbReference type="AlphaFoldDB" id="A0A8J5Z5F3"/>
<protein>
    <recommendedName>
        <fullName evidence="5">Cardiomyopathy-associated protein 5</fullName>
    </recommendedName>
</protein>
<feature type="region of interest" description="Disordered" evidence="1">
    <location>
        <begin position="755"/>
        <end position="838"/>
    </location>
</feature>
<evidence type="ECO:0000313" key="4">
    <source>
        <dbReference type="Proteomes" id="UP000701853"/>
    </source>
</evidence>
<sequence>MSFNVKVIQHFVWKIIRFSGSCSYKFVRRYPVVAGFFIFVLFVYVCFPSYFYILMYSSPILICTAISIRFYWKTKRPEVHMVQKKDSEERSSADVNRSKVPSLRPQKSVRRNARKEVLQWDRNDSPDSNLLFGTGINDILSGKSNLLEENSRSLNVKGSSNLEHGESSSQNEKRNDQALNDPKSLLDNETLKPHSVSGDSFGGQSGKSPDGGGGEVEKERLEKRKDVTEIKVREDRDKAVEWTKDDEKHLMDLGLTEAERNRRLESLIAKRRARKMFKMAIEKSLMDKGIVPHNHIAPILIVKNNILGFSNHANEEVLQMPGSAPSILLPTQNPFDLPYDPFEEKPNLTGDSFQQEFMAVNQRDMLFCRHESFHHGPLFKFETTQDSINDPFNPYYSAEKRLVGGPVVDRFRKAPDDEGGHHQNNSCGFGSDIDLIELEESINNDTINSLEEKSEKITESANDKTEIGETNENPHDLSGSEIRVEIDSTKNNDSCYSASSSDDSESGLDQRAKPLSLCTNQVRKAFNLSIPPKGKTVTKLPFDSSPSPRRTEFNLFYNTYRRQSHTRNCSIASDLQVEVSEVGSTTLSTDGTSSPVEGSVTYDGDVERDINSDNEELWGGSFNLSKEANREKLRELDDIIEEDSVEVKVSGLNKKPEEPIASISPSELEKASNVSDKLSPENPGKPVQLMGKSAVHSPSDYFWLFIPQQFIDPQQKPTEENIICNAKPITQGDANTLESKSSETIANGAQALNEPAALGEMGKPDDAINLDSSGYKHGNKETSYEYKRTAESEKKMEESRPSKYIEEGTCKSTKHGTGDAPSSVQSKDQPSKHFEEDAQNLTEYNTGNAPNAVQSIDELESIPASGVNQNILEDNVSGVEQRLGGSIAVAPNRRLELEQTYLSSDASPRSVLPQNILADQIPVSDIEQRRQTDWPGSVTEDIVRENSADNQPHKNSTFNMPQSAQRLAENSIQDSSSNCGPATSEESSCVTKKRTDGSTAHNMNELVFEGTQGNDGSSLKSSKDESKTSTSSEDTEELSKTSGESNLDSIEHPGGSEKLIEHNTRTDSSKSKEGNAKTDDPKTMVREKSAAEVDRVCNVKDSLTNKVTNIESSNPVLDGEGEHQILSRQKAVVEPSKTSGATSAGFDKDSKHESTALTKSEAKAGLSTSKGESNTSNNIKNGGDTQNLSGQERLSDASQSREDNLNKAISESISGVDNTATTGISIDHQIATEASKPKEPEVKAVNTKENDSNEVAK</sequence>
<comment type="caution">
    <text evidence="3">The sequence shown here is derived from an EMBL/GenBank/DDBJ whole genome shotgun (WGS) entry which is preliminary data.</text>
</comment>
<dbReference type="PANTHER" id="PTHR33870">
    <property type="entry name" value="CARDIOMYOPATHY-ASSOCIATED PROTEIN"/>
    <property type="match status" value="1"/>
</dbReference>
<feature type="transmembrane region" description="Helical" evidence="2">
    <location>
        <begin position="26"/>
        <end position="45"/>
    </location>
</feature>
<keyword evidence="4" id="KW-1185">Reference proteome</keyword>
<dbReference type="EMBL" id="JAHUZN010000005">
    <property type="protein sequence ID" value="KAG8495060.1"/>
    <property type="molecule type" value="Genomic_DNA"/>
</dbReference>
<feature type="compositionally biased region" description="Basic and acidic residues" evidence="1">
    <location>
        <begin position="1193"/>
        <end position="1205"/>
    </location>
</feature>
<evidence type="ECO:0000256" key="2">
    <source>
        <dbReference type="SAM" id="Phobius"/>
    </source>
</evidence>
<reference evidence="3 4" key="1">
    <citation type="journal article" date="2021" name="bioRxiv">
        <title>The Gossypium anomalum genome as a resource for cotton improvement and evolutionary analysis of hybrid incompatibility.</title>
        <authorList>
            <person name="Grover C.E."/>
            <person name="Yuan D."/>
            <person name="Arick M.A."/>
            <person name="Miller E.R."/>
            <person name="Hu G."/>
            <person name="Peterson D.G."/>
            <person name="Wendel J.F."/>
            <person name="Udall J.A."/>
        </authorList>
    </citation>
    <scope>NUCLEOTIDE SEQUENCE [LARGE SCALE GENOMIC DNA]</scope>
    <source>
        <strain evidence="3">JFW-Udall</strain>
        <tissue evidence="3">Leaf</tissue>
    </source>
</reference>
<gene>
    <name evidence="3" type="ORF">CXB51_012731</name>
</gene>
<feature type="compositionally biased region" description="Polar residues" evidence="1">
    <location>
        <begin position="1101"/>
        <end position="1115"/>
    </location>
</feature>
<feature type="region of interest" description="Disordered" evidence="1">
    <location>
        <begin position="923"/>
        <end position="1257"/>
    </location>
</feature>
<feature type="compositionally biased region" description="Basic and acidic residues" evidence="1">
    <location>
        <begin position="1049"/>
        <end position="1098"/>
    </location>
</feature>
<dbReference type="Proteomes" id="UP000701853">
    <property type="component" value="Chromosome 5"/>
</dbReference>
<feature type="compositionally biased region" description="Polar residues" evidence="1">
    <location>
        <begin position="948"/>
        <end position="990"/>
    </location>
</feature>
<feature type="region of interest" description="Disordered" evidence="1">
    <location>
        <begin position="656"/>
        <end position="692"/>
    </location>
</feature>
<keyword evidence="2" id="KW-1133">Transmembrane helix</keyword>
<keyword evidence="2" id="KW-0812">Transmembrane</keyword>
<feature type="compositionally biased region" description="Basic and acidic residues" evidence="1">
    <location>
        <begin position="163"/>
        <end position="176"/>
    </location>
</feature>
<evidence type="ECO:0000313" key="3">
    <source>
        <dbReference type="EMBL" id="KAG8495060.1"/>
    </source>
</evidence>
<feature type="compositionally biased region" description="Basic and acidic residues" evidence="1">
    <location>
        <begin position="778"/>
        <end position="809"/>
    </location>
</feature>
<feature type="compositionally biased region" description="Gly residues" evidence="1">
    <location>
        <begin position="200"/>
        <end position="214"/>
    </location>
</feature>
<feature type="compositionally biased region" description="Basic and acidic residues" evidence="1">
    <location>
        <begin position="83"/>
        <end position="92"/>
    </location>
</feature>
<dbReference type="PANTHER" id="PTHR33870:SF32">
    <property type="match status" value="1"/>
</dbReference>
<feature type="region of interest" description="Disordered" evidence="1">
    <location>
        <begin position="154"/>
        <end position="222"/>
    </location>
</feature>
<feature type="region of interest" description="Disordered" evidence="1">
    <location>
        <begin position="83"/>
        <end position="119"/>
    </location>
</feature>
<evidence type="ECO:0008006" key="5">
    <source>
        <dbReference type="Google" id="ProtNLM"/>
    </source>
</evidence>
<feature type="compositionally biased region" description="Basic and acidic residues" evidence="1">
    <location>
        <begin position="1235"/>
        <end position="1257"/>
    </location>
</feature>
<keyword evidence="2" id="KW-0472">Membrane</keyword>
<feature type="compositionally biased region" description="Basic and acidic residues" evidence="1">
    <location>
        <begin position="450"/>
        <end position="475"/>
    </location>
</feature>
<proteinExistence type="predicted"/>
<feature type="compositionally biased region" description="Polar residues" evidence="1">
    <location>
        <begin position="1207"/>
        <end position="1224"/>
    </location>
</feature>
<evidence type="ECO:0000256" key="1">
    <source>
        <dbReference type="SAM" id="MobiDB-lite"/>
    </source>
</evidence>
<accession>A0A8J5Z5F3</accession>
<name>A0A8J5Z5F3_9ROSI</name>
<feature type="region of interest" description="Disordered" evidence="1">
    <location>
        <begin position="446"/>
        <end position="509"/>
    </location>
</feature>
<feature type="compositionally biased region" description="Polar residues" evidence="1">
    <location>
        <begin position="1166"/>
        <end position="1192"/>
    </location>
</feature>
<organism evidence="3 4">
    <name type="scientific">Gossypium anomalum</name>
    <dbReference type="NCBI Taxonomy" id="47600"/>
    <lineage>
        <taxon>Eukaryota</taxon>
        <taxon>Viridiplantae</taxon>
        <taxon>Streptophyta</taxon>
        <taxon>Embryophyta</taxon>
        <taxon>Tracheophyta</taxon>
        <taxon>Spermatophyta</taxon>
        <taxon>Magnoliopsida</taxon>
        <taxon>eudicotyledons</taxon>
        <taxon>Gunneridae</taxon>
        <taxon>Pentapetalae</taxon>
        <taxon>rosids</taxon>
        <taxon>malvids</taxon>
        <taxon>Malvales</taxon>
        <taxon>Malvaceae</taxon>
        <taxon>Malvoideae</taxon>
        <taxon>Gossypium</taxon>
    </lineage>
</organism>